<dbReference type="PRINTS" id="PR01210">
    <property type="entry name" value="GGTRANSPTASE"/>
</dbReference>
<dbReference type="OrthoDB" id="9781342at2"/>
<sequence>MFDPLSQRYASKRYPLYAGRAMVNCSMPQASAAGLQTMLKGGNAFDAAIAAAAALTVVEPTSNGIGADAFCIAWSAKEHRLVGLNASGPAPLGLSIERVIEDGNAVDGHMPRFGWTPVTVPGAPAAWAALHDRFAKLTFAQDLAPAIDYARNGYPCNPNLSLLWSRGPARYAATHAPEVFDEWFSTFTKDGRTPQPGDIITLPNHANTLEKIADTHAEAMYTGELAKAIDAASRASGGYIRYEDLARFKPEWVDPISVNYRGYDVCEIPPNGQGIVALIALNILKNFAFDAKDVALTYHRQIEAIKIAFGCAFDSVTDPDDTDVDYGKFLTPEFGIEQAARIGDTAEVRTTSTPSNSGTVYMCCADDEGNMVSYIQSNFMGFGSGIVIPNTGIALQNRGYDFSLDPSRPNALKPGKRSYHTIIPGFLMKDGDPVGPFGVMGGYMQPQGHVQVAMNYIDFGLDPQQALDAPRWRWDDHNNVRVEDRFDTSIALELQRRGHHMLMSMDLSDFGRGQMIVSPAPGVLIGGTESRTDSNISCL</sequence>
<dbReference type="Proteomes" id="UP000216451">
    <property type="component" value="Unassembled WGS sequence"/>
</dbReference>
<reference evidence="1 2" key="1">
    <citation type="journal article" date="2017" name="BMC Genomics">
        <title>Comparative genomic and phylogenomic analyses of the Bifidobacteriaceae family.</title>
        <authorList>
            <person name="Lugli G.A."/>
            <person name="Milani C."/>
            <person name="Turroni F."/>
            <person name="Duranti S."/>
            <person name="Mancabelli L."/>
            <person name="Mangifesta M."/>
            <person name="Ferrario C."/>
            <person name="Modesto M."/>
            <person name="Mattarelli P."/>
            <person name="Jiri K."/>
            <person name="van Sinderen D."/>
            <person name="Ventura M."/>
        </authorList>
    </citation>
    <scope>NUCLEOTIDE SEQUENCE [LARGE SCALE GENOMIC DNA]</scope>
    <source>
        <strain evidence="1 2">LMG 28769</strain>
    </source>
</reference>
<comment type="caution">
    <text evidence="1">The sequence shown here is derived from an EMBL/GenBank/DDBJ whole genome shotgun (WGS) entry which is preliminary data.</text>
</comment>
<dbReference type="SUPFAM" id="SSF56235">
    <property type="entry name" value="N-terminal nucleophile aminohydrolases (Ntn hydrolases)"/>
    <property type="match status" value="1"/>
</dbReference>
<dbReference type="InterPro" id="IPR043137">
    <property type="entry name" value="GGT_ssub_C"/>
</dbReference>
<protein>
    <submittedName>
        <fullName evidence="1">Gamma-glutamyltransferase</fullName>
    </submittedName>
</protein>
<dbReference type="Gene3D" id="3.60.20.40">
    <property type="match status" value="1"/>
</dbReference>
<keyword evidence="2" id="KW-1185">Reference proteome</keyword>
<dbReference type="GO" id="GO:0016740">
    <property type="term" value="F:transferase activity"/>
    <property type="evidence" value="ECO:0007669"/>
    <property type="project" value="UniProtKB-KW"/>
</dbReference>
<dbReference type="RefSeq" id="WP_094694490.1">
    <property type="nucleotide sequence ID" value="NZ_CALENZ010000042.1"/>
</dbReference>
<dbReference type="InterPro" id="IPR052896">
    <property type="entry name" value="GGT-like_enzyme"/>
</dbReference>
<dbReference type="PANTHER" id="PTHR43881:SF1">
    <property type="entry name" value="GAMMA-GLUTAMYLTRANSPEPTIDASE (AFU_ORTHOLOGUE AFUA_4G13580)"/>
    <property type="match status" value="1"/>
</dbReference>
<dbReference type="GeneID" id="98296217"/>
<dbReference type="Pfam" id="PF01019">
    <property type="entry name" value="G_glu_transpept"/>
    <property type="match status" value="1"/>
</dbReference>
<dbReference type="InterPro" id="IPR029055">
    <property type="entry name" value="Ntn_hydrolases_N"/>
</dbReference>
<accession>A0A261G3K8</accession>
<organism evidence="1 2">
    <name type="scientific">Bifidobacterium aquikefiri</name>
    <dbReference type="NCBI Taxonomy" id="1653207"/>
    <lineage>
        <taxon>Bacteria</taxon>
        <taxon>Bacillati</taxon>
        <taxon>Actinomycetota</taxon>
        <taxon>Actinomycetes</taxon>
        <taxon>Bifidobacteriales</taxon>
        <taxon>Bifidobacteriaceae</taxon>
        <taxon>Bifidobacterium</taxon>
    </lineage>
</organism>
<evidence type="ECO:0000313" key="2">
    <source>
        <dbReference type="Proteomes" id="UP000216451"/>
    </source>
</evidence>
<keyword evidence="1" id="KW-0808">Transferase</keyword>
<gene>
    <name evidence="1" type="ORF">BAQU_1553</name>
</gene>
<dbReference type="EMBL" id="MWXA01000007">
    <property type="protein sequence ID" value="OZG65815.1"/>
    <property type="molecule type" value="Genomic_DNA"/>
</dbReference>
<dbReference type="AlphaFoldDB" id="A0A261G3K8"/>
<proteinExistence type="predicted"/>
<dbReference type="Gene3D" id="1.10.246.230">
    <property type="match status" value="1"/>
</dbReference>
<name>A0A261G3K8_9BIFI</name>
<dbReference type="PANTHER" id="PTHR43881">
    <property type="entry name" value="GAMMA-GLUTAMYLTRANSPEPTIDASE (AFU_ORTHOLOGUE AFUA_4G13580)"/>
    <property type="match status" value="1"/>
</dbReference>
<evidence type="ECO:0000313" key="1">
    <source>
        <dbReference type="EMBL" id="OZG65815.1"/>
    </source>
</evidence>